<gene>
    <name evidence="5" type="ORF">ODE01S_05110</name>
</gene>
<dbReference type="GO" id="GO:0008664">
    <property type="term" value="F:RNA 2',3'-cyclic 3'-phosphodiesterase activity"/>
    <property type="evidence" value="ECO:0007669"/>
    <property type="project" value="UniProtKB-EC"/>
</dbReference>
<dbReference type="PANTHER" id="PTHR35561:SF1">
    <property type="entry name" value="RNA 2',3'-CYCLIC PHOSPHODIESTERASE"/>
    <property type="match status" value="1"/>
</dbReference>
<accession>A0A511RJ10</accession>
<feature type="domain" description="Phosphoesterase HXTX" evidence="4">
    <location>
        <begin position="7"/>
        <end position="87"/>
    </location>
</feature>
<dbReference type="EMBL" id="BJXN01000003">
    <property type="protein sequence ID" value="GEM89077.1"/>
    <property type="molecule type" value="Genomic_DNA"/>
</dbReference>
<sequence length="191" mass="21426">MRLFYAIFPPRTVQRTLAEAQRSLRGNWKPVREDQIHLTLGFLGDVPEAELARVRRAGREAARASGPFVARVRGTGFFPGEGRPRVWFARAEGDGFEPLALALREALPEFLADERAFKAHLTLARRKGPAPRVAPVVFDLEFPVEAFALVESRLTPRGPQYTVLDTFALKERDERGKQRTAKGLAKHPQAD</sequence>
<dbReference type="InterPro" id="IPR004175">
    <property type="entry name" value="RNA_CPDase"/>
</dbReference>
<protein>
    <recommendedName>
        <fullName evidence="2">RNA 2',3'-cyclic phosphodiesterase</fullName>
        <shortName evidence="2">RNA 2',3'-CPDase</shortName>
        <ecNumber evidence="2">3.1.4.58</ecNumber>
    </recommendedName>
</protein>
<dbReference type="RefSeq" id="WP_147145517.1">
    <property type="nucleotide sequence ID" value="NZ_BJXN01000003.1"/>
</dbReference>
<evidence type="ECO:0000259" key="4">
    <source>
        <dbReference type="Pfam" id="PF02834"/>
    </source>
</evidence>
<dbReference type="SUPFAM" id="SSF55144">
    <property type="entry name" value="LigT-like"/>
    <property type="match status" value="1"/>
</dbReference>
<dbReference type="NCBIfam" id="TIGR02258">
    <property type="entry name" value="2_5_ligase"/>
    <property type="match status" value="1"/>
</dbReference>
<evidence type="ECO:0000256" key="1">
    <source>
        <dbReference type="ARBA" id="ARBA00022801"/>
    </source>
</evidence>
<proteinExistence type="inferred from homology"/>
<comment type="caution">
    <text evidence="5">The sequence shown here is derived from an EMBL/GenBank/DDBJ whole genome shotgun (WGS) entry which is preliminary data.</text>
</comment>
<feature type="active site" description="Proton acceptor" evidence="2">
    <location>
        <position position="120"/>
    </location>
</feature>
<feature type="short sequence motif" description="HXTX 1" evidence="2">
    <location>
        <begin position="37"/>
        <end position="40"/>
    </location>
</feature>
<evidence type="ECO:0000313" key="6">
    <source>
        <dbReference type="Proteomes" id="UP000321827"/>
    </source>
</evidence>
<dbReference type="PANTHER" id="PTHR35561">
    <property type="entry name" value="RNA 2',3'-CYCLIC PHOSPHODIESTERASE"/>
    <property type="match status" value="1"/>
</dbReference>
<comment type="catalytic activity">
    <reaction evidence="2">
        <text>a 3'-end 2',3'-cyclophospho-ribonucleotide-RNA + H2O = a 3'-end 2'-phospho-ribonucleotide-RNA + H(+)</text>
        <dbReference type="Rhea" id="RHEA:11828"/>
        <dbReference type="Rhea" id="RHEA-COMP:10464"/>
        <dbReference type="Rhea" id="RHEA-COMP:17353"/>
        <dbReference type="ChEBI" id="CHEBI:15377"/>
        <dbReference type="ChEBI" id="CHEBI:15378"/>
        <dbReference type="ChEBI" id="CHEBI:83064"/>
        <dbReference type="ChEBI" id="CHEBI:173113"/>
        <dbReference type="EC" id="3.1.4.58"/>
    </reaction>
</comment>
<dbReference type="InterPro" id="IPR014051">
    <property type="entry name" value="Phosphoesterase_HXTX"/>
</dbReference>
<evidence type="ECO:0000313" key="5">
    <source>
        <dbReference type="EMBL" id="GEM89077.1"/>
    </source>
</evidence>
<dbReference type="HAMAP" id="MF_01940">
    <property type="entry name" value="RNA_CPDase"/>
    <property type="match status" value="1"/>
</dbReference>
<dbReference type="EC" id="3.1.4.58" evidence="2"/>
<keyword evidence="1 2" id="KW-0378">Hydrolase</keyword>
<dbReference type="Gene3D" id="3.90.1140.10">
    <property type="entry name" value="Cyclic phosphodiesterase"/>
    <property type="match status" value="1"/>
</dbReference>
<dbReference type="Pfam" id="PF02834">
    <property type="entry name" value="LigT_PEase"/>
    <property type="match status" value="1"/>
</dbReference>
<comment type="similarity">
    <text evidence="2">Belongs to the 2H phosphoesterase superfamily. ThpR family.</text>
</comment>
<dbReference type="GO" id="GO:0004113">
    <property type="term" value="F:2',3'-cyclic-nucleotide 3'-phosphodiesterase activity"/>
    <property type="evidence" value="ECO:0007669"/>
    <property type="project" value="InterPro"/>
</dbReference>
<name>A0A511RJ10_9DEIN</name>
<dbReference type="InterPro" id="IPR009097">
    <property type="entry name" value="Cyclic_Pdiesterase"/>
</dbReference>
<reference evidence="5 6" key="1">
    <citation type="submission" date="2019-07" db="EMBL/GenBank/DDBJ databases">
        <title>Whole genome shotgun sequence of Oceanithermus desulfurans NBRC 100063.</title>
        <authorList>
            <person name="Hosoyama A."/>
            <person name="Uohara A."/>
            <person name="Ohji S."/>
            <person name="Ichikawa N."/>
        </authorList>
    </citation>
    <scope>NUCLEOTIDE SEQUENCE [LARGE SCALE GENOMIC DNA]</scope>
    <source>
        <strain evidence="5 6">NBRC 100063</strain>
    </source>
</reference>
<feature type="active site" description="Proton donor" evidence="2">
    <location>
        <position position="37"/>
    </location>
</feature>
<comment type="function">
    <text evidence="2">Hydrolyzes RNA 2',3'-cyclic phosphodiester to an RNA 2'-phosphomonoester.</text>
</comment>
<dbReference type="Proteomes" id="UP000321827">
    <property type="component" value="Unassembled WGS sequence"/>
</dbReference>
<dbReference type="AlphaFoldDB" id="A0A511RJ10"/>
<organism evidence="5 6">
    <name type="scientific">Oceanithermus desulfurans NBRC 100063</name>
    <dbReference type="NCBI Taxonomy" id="1227550"/>
    <lineage>
        <taxon>Bacteria</taxon>
        <taxon>Thermotogati</taxon>
        <taxon>Deinococcota</taxon>
        <taxon>Deinococci</taxon>
        <taxon>Thermales</taxon>
        <taxon>Thermaceae</taxon>
        <taxon>Oceanithermus</taxon>
    </lineage>
</organism>
<feature type="region of interest" description="Disordered" evidence="3">
    <location>
        <begin position="172"/>
        <end position="191"/>
    </location>
</feature>
<dbReference type="OrthoDB" id="9789350at2"/>
<evidence type="ECO:0000256" key="2">
    <source>
        <dbReference type="HAMAP-Rule" id="MF_01940"/>
    </source>
</evidence>
<feature type="short sequence motif" description="HXTX 2" evidence="2">
    <location>
        <begin position="120"/>
        <end position="123"/>
    </location>
</feature>
<evidence type="ECO:0000256" key="3">
    <source>
        <dbReference type="SAM" id="MobiDB-lite"/>
    </source>
</evidence>